<reference evidence="1" key="1">
    <citation type="journal article" date="2015" name="Nature">
        <title>Complex archaea that bridge the gap between prokaryotes and eukaryotes.</title>
        <authorList>
            <person name="Spang A."/>
            <person name="Saw J.H."/>
            <person name="Jorgensen S.L."/>
            <person name="Zaremba-Niedzwiedzka K."/>
            <person name="Martijn J."/>
            <person name="Lind A.E."/>
            <person name="van Eijk R."/>
            <person name="Schleper C."/>
            <person name="Guy L."/>
            <person name="Ettema T.J."/>
        </authorList>
    </citation>
    <scope>NUCLEOTIDE SEQUENCE</scope>
</reference>
<organism evidence="1">
    <name type="scientific">marine sediment metagenome</name>
    <dbReference type="NCBI Taxonomy" id="412755"/>
    <lineage>
        <taxon>unclassified sequences</taxon>
        <taxon>metagenomes</taxon>
        <taxon>ecological metagenomes</taxon>
    </lineage>
</organism>
<dbReference type="EMBL" id="LAZR01000131">
    <property type="protein sequence ID" value="KKN88114.1"/>
    <property type="molecule type" value="Genomic_DNA"/>
</dbReference>
<evidence type="ECO:0000313" key="1">
    <source>
        <dbReference type="EMBL" id="KKN88114.1"/>
    </source>
</evidence>
<gene>
    <name evidence="1" type="ORF">LCGC14_0251860</name>
</gene>
<comment type="caution">
    <text evidence="1">The sequence shown here is derived from an EMBL/GenBank/DDBJ whole genome shotgun (WGS) entry which is preliminary data.</text>
</comment>
<proteinExistence type="predicted"/>
<sequence>MLKVQCRAERAVVRSSGLPSCPVVILFDPKGRHTPDLTVSLPADTAQDLFGQLEAWLKRSPIAQADGDGG</sequence>
<dbReference type="AlphaFoldDB" id="A0A0F9U928"/>
<accession>A0A0F9U928</accession>
<name>A0A0F9U928_9ZZZZ</name>
<protein>
    <submittedName>
        <fullName evidence="1">Uncharacterized protein</fullName>
    </submittedName>
</protein>